<dbReference type="OrthoDB" id="7059210at2"/>
<evidence type="ECO:0000313" key="4">
    <source>
        <dbReference type="Proteomes" id="UP000198462"/>
    </source>
</evidence>
<organism evidence="3 4">
    <name type="scientific">Pacificimonas flava</name>
    <dbReference type="NCBI Taxonomy" id="1234595"/>
    <lineage>
        <taxon>Bacteria</taxon>
        <taxon>Pseudomonadati</taxon>
        <taxon>Pseudomonadota</taxon>
        <taxon>Alphaproteobacteria</taxon>
        <taxon>Sphingomonadales</taxon>
        <taxon>Sphingosinicellaceae</taxon>
        <taxon>Pacificimonas</taxon>
    </lineage>
</organism>
<gene>
    <name evidence="3" type="ORF">B5C34_01035</name>
</gene>
<protein>
    <recommendedName>
        <fullName evidence="5">TesB-like acyl-CoA thioesterase 1</fullName>
    </recommendedName>
</protein>
<dbReference type="SUPFAM" id="SSF54637">
    <property type="entry name" value="Thioesterase/thiol ester dehydrase-isomerase"/>
    <property type="match status" value="2"/>
</dbReference>
<sequence>MSLPAILAAREDSETGFRADIPPAWLQGRTAYGGLTAALCYEAAKRAGKDLPPLRSAQVSFVGPVSGRVTVTAKLERQGRNAAFVTARLDGEAGTGTLATFVFMRDLDSHVDFTGYPMPEVPEPRPIEQGTAPLGEAPQFISNFEMTSFETYPGQRPADMLRWFRPIEREGLDPVTEMVLIGDGLPPAAMAVMTERVNISSLTWLYNILHLPPPADDGWRLLQATSDHARHGASSQDMSVWDRNGKLLARGMQSIALFG</sequence>
<feature type="domain" description="Acyl-CoA thioesterase-like N-terminal HotDog" evidence="1">
    <location>
        <begin position="22"/>
        <end position="104"/>
    </location>
</feature>
<evidence type="ECO:0000313" key="3">
    <source>
        <dbReference type="EMBL" id="OWV32171.1"/>
    </source>
</evidence>
<dbReference type="Proteomes" id="UP000198462">
    <property type="component" value="Unassembled WGS sequence"/>
</dbReference>
<feature type="domain" description="Acyl-CoA thioesterase-like C-terminal" evidence="2">
    <location>
        <begin position="132"/>
        <end position="255"/>
    </location>
</feature>
<evidence type="ECO:0008006" key="5">
    <source>
        <dbReference type="Google" id="ProtNLM"/>
    </source>
</evidence>
<dbReference type="InterPro" id="IPR049450">
    <property type="entry name" value="ACOT8-like_C"/>
</dbReference>
<evidence type="ECO:0000259" key="1">
    <source>
        <dbReference type="Pfam" id="PF13622"/>
    </source>
</evidence>
<dbReference type="EMBL" id="NFZT01000001">
    <property type="protein sequence ID" value="OWV32171.1"/>
    <property type="molecule type" value="Genomic_DNA"/>
</dbReference>
<dbReference type="Pfam" id="PF20789">
    <property type="entry name" value="4HBT_3C"/>
    <property type="match status" value="1"/>
</dbReference>
<comment type="caution">
    <text evidence="3">The sequence shown here is derived from an EMBL/GenBank/DDBJ whole genome shotgun (WGS) entry which is preliminary data.</text>
</comment>
<dbReference type="Pfam" id="PF13622">
    <property type="entry name" value="4HBT_3"/>
    <property type="match status" value="1"/>
</dbReference>
<evidence type="ECO:0000259" key="2">
    <source>
        <dbReference type="Pfam" id="PF20789"/>
    </source>
</evidence>
<dbReference type="InterPro" id="IPR042171">
    <property type="entry name" value="Acyl-CoA_hotdog"/>
</dbReference>
<dbReference type="InterPro" id="IPR029069">
    <property type="entry name" value="HotDog_dom_sf"/>
</dbReference>
<dbReference type="AlphaFoldDB" id="A0A219B1F4"/>
<accession>A0A219B1F4</accession>
<reference evidence="4" key="1">
    <citation type="submission" date="2017-05" db="EMBL/GenBank/DDBJ databases">
        <authorList>
            <person name="Lin X."/>
        </authorList>
    </citation>
    <scope>NUCLEOTIDE SEQUENCE [LARGE SCALE GENOMIC DNA]</scope>
    <source>
        <strain evidence="4">JLT2012</strain>
    </source>
</reference>
<proteinExistence type="predicted"/>
<name>A0A219B1F4_9SPHN</name>
<dbReference type="RefSeq" id="WP_088710968.1">
    <property type="nucleotide sequence ID" value="NZ_NFZT01000001.1"/>
</dbReference>
<dbReference type="Gene3D" id="2.40.160.210">
    <property type="entry name" value="Acyl-CoA thioesterase, double hotdog domain"/>
    <property type="match status" value="1"/>
</dbReference>
<dbReference type="InterPro" id="IPR049449">
    <property type="entry name" value="TesB_ACOT8-like_N"/>
</dbReference>
<keyword evidence="4" id="KW-1185">Reference proteome</keyword>